<feature type="compositionally biased region" description="Acidic residues" evidence="1">
    <location>
        <begin position="62"/>
        <end position="74"/>
    </location>
</feature>
<dbReference type="InterPro" id="IPR046341">
    <property type="entry name" value="SET_dom_sf"/>
</dbReference>
<evidence type="ECO:0000313" key="4">
    <source>
        <dbReference type="Proteomes" id="UP000019132"/>
    </source>
</evidence>
<feature type="region of interest" description="Disordered" evidence="1">
    <location>
        <begin position="366"/>
        <end position="388"/>
    </location>
</feature>
<dbReference type="PANTHER" id="PTHR47436:SF1">
    <property type="entry name" value="SET DOMAIN-CONTAINING PROTEIN"/>
    <property type="match status" value="1"/>
</dbReference>
<reference evidence="3" key="3">
    <citation type="submission" date="2015-02" db="UniProtKB">
        <authorList>
            <consortium name="EnsemblProtists"/>
        </authorList>
    </citation>
    <scope>IDENTIFICATION</scope>
    <source>
        <strain evidence="3">DAOM BR144</strain>
    </source>
</reference>
<dbReference type="PANTHER" id="PTHR47436">
    <property type="entry name" value="HISTONE-LYSINE N-METHYLTRANSFERASE ATXR2"/>
    <property type="match status" value="1"/>
</dbReference>
<feature type="domain" description="SET" evidence="2">
    <location>
        <begin position="157"/>
        <end position="636"/>
    </location>
</feature>
<name>K3W938_GLOUD</name>
<feature type="region of interest" description="Disordered" evidence="1">
    <location>
        <begin position="44"/>
        <end position="127"/>
    </location>
</feature>
<dbReference type="Pfam" id="PF00856">
    <property type="entry name" value="SET"/>
    <property type="match status" value="1"/>
</dbReference>
<protein>
    <recommendedName>
        <fullName evidence="2">SET domain-containing protein</fullName>
    </recommendedName>
</protein>
<feature type="compositionally biased region" description="Polar residues" evidence="1">
    <location>
        <begin position="378"/>
        <end position="388"/>
    </location>
</feature>
<proteinExistence type="predicted"/>
<dbReference type="VEuPathDB" id="FungiDB:PYU1_G001479"/>
<dbReference type="OMA" id="TYHSLLC"/>
<accession>K3W938</accession>
<feature type="region of interest" description="Disordered" evidence="1">
    <location>
        <begin position="542"/>
        <end position="581"/>
    </location>
</feature>
<keyword evidence="4" id="KW-1185">Reference proteome</keyword>
<reference evidence="4" key="1">
    <citation type="journal article" date="2010" name="Genome Biol.">
        <title>Genome sequence of the necrotrophic plant pathogen Pythium ultimum reveals original pathogenicity mechanisms and effector repertoire.</title>
        <authorList>
            <person name="Levesque C.A."/>
            <person name="Brouwer H."/>
            <person name="Cano L."/>
            <person name="Hamilton J.P."/>
            <person name="Holt C."/>
            <person name="Huitema E."/>
            <person name="Raffaele S."/>
            <person name="Robideau G.P."/>
            <person name="Thines M."/>
            <person name="Win J."/>
            <person name="Zerillo M.M."/>
            <person name="Beakes G.W."/>
            <person name="Boore J.L."/>
            <person name="Busam D."/>
            <person name="Dumas B."/>
            <person name="Ferriera S."/>
            <person name="Fuerstenberg S.I."/>
            <person name="Gachon C.M."/>
            <person name="Gaulin E."/>
            <person name="Govers F."/>
            <person name="Grenville-Briggs L."/>
            <person name="Horner N."/>
            <person name="Hostetler J."/>
            <person name="Jiang R.H."/>
            <person name="Johnson J."/>
            <person name="Krajaejun T."/>
            <person name="Lin H."/>
            <person name="Meijer H.J."/>
            <person name="Moore B."/>
            <person name="Morris P."/>
            <person name="Phuntmart V."/>
            <person name="Puiu D."/>
            <person name="Shetty J."/>
            <person name="Stajich J.E."/>
            <person name="Tripathy S."/>
            <person name="Wawra S."/>
            <person name="van West P."/>
            <person name="Whitty B.R."/>
            <person name="Coutinho P.M."/>
            <person name="Henrissat B."/>
            <person name="Martin F."/>
            <person name="Thomas P.D."/>
            <person name="Tyler B.M."/>
            <person name="De Vries R.P."/>
            <person name="Kamoun S."/>
            <person name="Yandell M."/>
            <person name="Tisserat N."/>
            <person name="Buell C.R."/>
        </authorList>
    </citation>
    <scope>NUCLEOTIDE SEQUENCE</scope>
    <source>
        <strain evidence="4">DAOM:BR144</strain>
    </source>
</reference>
<evidence type="ECO:0000256" key="1">
    <source>
        <dbReference type="SAM" id="MobiDB-lite"/>
    </source>
</evidence>
<dbReference type="InterPro" id="IPR044237">
    <property type="entry name" value="ATXR2-like"/>
</dbReference>
<feature type="compositionally biased region" description="Low complexity" evidence="1">
    <location>
        <begin position="560"/>
        <end position="579"/>
    </location>
</feature>
<dbReference type="InterPro" id="IPR001214">
    <property type="entry name" value="SET_dom"/>
</dbReference>
<organism evidence="3 4">
    <name type="scientific">Globisporangium ultimum (strain ATCC 200006 / CBS 805.95 / DAOM BR144)</name>
    <name type="common">Pythium ultimum</name>
    <dbReference type="NCBI Taxonomy" id="431595"/>
    <lineage>
        <taxon>Eukaryota</taxon>
        <taxon>Sar</taxon>
        <taxon>Stramenopiles</taxon>
        <taxon>Oomycota</taxon>
        <taxon>Peronosporomycetes</taxon>
        <taxon>Pythiales</taxon>
        <taxon>Pythiaceae</taxon>
        <taxon>Globisporangium</taxon>
    </lineage>
</organism>
<reference evidence="4" key="2">
    <citation type="submission" date="2010-04" db="EMBL/GenBank/DDBJ databases">
        <authorList>
            <person name="Buell R."/>
            <person name="Hamilton J."/>
            <person name="Hostetler J."/>
        </authorList>
    </citation>
    <scope>NUCLEOTIDE SEQUENCE [LARGE SCALE GENOMIC DNA]</scope>
    <source>
        <strain evidence="4">DAOM:BR144</strain>
    </source>
</reference>
<evidence type="ECO:0000259" key="2">
    <source>
        <dbReference type="PROSITE" id="PS50280"/>
    </source>
</evidence>
<dbReference type="PROSITE" id="PS50280">
    <property type="entry name" value="SET"/>
    <property type="match status" value="1"/>
</dbReference>
<dbReference type="SMART" id="SM00317">
    <property type="entry name" value="SET"/>
    <property type="match status" value="1"/>
</dbReference>
<dbReference type="eggNOG" id="KOG2084">
    <property type="taxonomic scope" value="Eukaryota"/>
</dbReference>
<feature type="compositionally biased region" description="Basic and acidic residues" evidence="1">
    <location>
        <begin position="542"/>
        <end position="552"/>
    </location>
</feature>
<sequence length="691" mass="76777">MKRPQLLVASPSAITALDGASALSPHRHARPVVFPQATTTTTTLRTDLTYLPDEDKTHEAQHDDDDDDNEDDGALEPPRKTRRHLHTGGSGAAFSSFSNIPRRGADSKSATMQEMSPSRRRPGATTADRHSCLAAPYGANDAQTTRYFSLVISKAKAPVVCASAGKIKGKAIYADRDIEQASRIWTESPFVAMQHEANRDRMRCCQYCFVPLLSEYKGLWRGMAARWNASTARPRNDPPVLDDELDLALQQLQVNRANCGLAGSTVSCVCGEVYCSKLCQLRAYHEHHAILCPRDDPYSAMSQFLTHMRHSNDIFLLVAKVIARVLSRYFTTRDILKAREPMDMFYKKPWWEVVMMEKQIQHIGHTGAAESWSEHDGSSTSPDSVASNGTHAIEIQGDEDAATDEIRDGLDANHMDEVDDGEGGLQAQCLRELLTYTHQLLLDAIECNLVRLEREDQMHGVSIDDVWTSCASILSFEFFAAQLGLFEMNNISMEIDHPFRGLIEILDPDVHADETDEEHGAVESALVSRVRRVLEHEEAYLTQRHSQESTKDRHQHHHIGGNSSSSSSSSHSSSDSSSGGSSGFLGIEGTALFPIICTMNHSCEPNCTVLYTKDGNAHVVAVRDIQKGEELCICYIDIDDDVHTRQTHLREYQFKCFCARCSRERRKVGAANVSDDAQFDRNGLSHSTSPS</sequence>
<dbReference type="STRING" id="431595.K3W938"/>
<dbReference type="GO" id="GO:0008168">
    <property type="term" value="F:methyltransferase activity"/>
    <property type="evidence" value="ECO:0007669"/>
    <property type="project" value="InterPro"/>
</dbReference>
<evidence type="ECO:0000313" key="3">
    <source>
        <dbReference type="EnsemblProtists" id="PYU1_T001479"/>
    </source>
</evidence>
<dbReference type="Gene3D" id="2.170.270.10">
    <property type="entry name" value="SET domain"/>
    <property type="match status" value="1"/>
</dbReference>
<dbReference type="HOGENOM" id="CLU_020960_1_0_1"/>
<dbReference type="EnsemblProtists" id="PYU1_T001479">
    <property type="protein sequence ID" value="PYU1_T001479"/>
    <property type="gene ID" value="PYU1_G001479"/>
</dbReference>
<dbReference type="InParanoid" id="K3W938"/>
<dbReference type="SUPFAM" id="SSF82199">
    <property type="entry name" value="SET domain"/>
    <property type="match status" value="1"/>
</dbReference>
<dbReference type="EMBL" id="GL376626">
    <property type="status" value="NOT_ANNOTATED_CDS"/>
    <property type="molecule type" value="Genomic_DNA"/>
</dbReference>
<dbReference type="AlphaFoldDB" id="K3W938"/>
<dbReference type="Proteomes" id="UP000019132">
    <property type="component" value="Unassembled WGS sequence"/>
</dbReference>
<dbReference type="CDD" id="cd20071">
    <property type="entry name" value="SET_SMYD"/>
    <property type="match status" value="1"/>
</dbReference>